<dbReference type="AlphaFoldDB" id="A0A3A2ZDP5"/>
<dbReference type="PANTHER" id="PTHR35802">
    <property type="entry name" value="PROTEASE SYNTHASE AND SPORULATION PROTEIN PAI 2"/>
    <property type="match status" value="1"/>
</dbReference>
<dbReference type="EMBL" id="MVGC01000308">
    <property type="protein sequence ID" value="RJE20433.1"/>
    <property type="molecule type" value="Genomic_DNA"/>
</dbReference>
<comment type="caution">
    <text evidence="1">The sequence shown here is derived from an EMBL/GenBank/DDBJ whole genome shotgun (WGS) entry which is preliminary data.</text>
</comment>
<dbReference type="Proteomes" id="UP000266188">
    <property type="component" value="Unassembled WGS sequence"/>
</dbReference>
<protein>
    <submittedName>
        <fullName evidence="1">Transcriptional regulator</fullName>
    </submittedName>
</protein>
<dbReference type="InterPro" id="IPR007396">
    <property type="entry name" value="TR_PAI2-type"/>
</dbReference>
<name>A0A3A2ZDP5_9EURO</name>
<dbReference type="OrthoDB" id="2101473at2759"/>
<dbReference type="PIRSF" id="PIRSF010372">
    <property type="entry name" value="PaiB"/>
    <property type="match status" value="1"/>
</dbReference>
<proteinExistence type="predicted"/>
<dbReference type="InterPro" id="IPR012349">
    <property type="entry name" value="Split_barrel_FMN-bd"/>
</dbReference>
<sequence>MYLRAIHAENSLQALQSFIKQNPLGIFTTAIPPSSPEHSTHTIQSSHIPFVLDIPNDSSPTNPGVLRGHMARANPQAKLLIDAASSKNGMELPHEVQVLFNGPYHHYVTPKFYTATKPETGKVVPTWNYSAVQAHGKVKVFWDSKAEETSRYLQTQVEDLTKLNEEIMGYSTAPEDKGKAEGAWEVADAPDNYIEIMKKGIIGIEIRLESLGGKFKMSQEMPVGDREGVIAGFAALGSDVGNGISKTVKERGGGMKDLEKQNS</sequence>
<evidence type="ECO:0000313" key="2">
    <source>
        <dbReference type="Proteomes" id="UP000266188"/>
    </source>
</evidence>
<accession>A0A3A2ZDP5</accession>
<organism evidence="1 2">
    <name type="scientific">Aspergillus sclerotialis</name>
    <dbReference type="NCBI Taxonomy" id="2070753"/>
    <lineage>
        <taxon>Eukaryota</taxon>
        <taxon>Fungi</taxon>
        <taxon>Dikarya</taxon>
        <taxon>Ascomycota</taxon>
        <taxon>Pezizomycotina</taxon>
        <taxon>Eurotiomycetes</taxon>
        <taxon>Eurotiomycetidae</taxon>
        <taxon>Eurotiales</taxon>
        <taxon>Aspergillaceae</taxon>
        <taxon>Aspergillus</taxon>
        <taxon>Aspergillus subgen. Polypaecilum</taxon>
    </lineage>
</organism>
<dbReference type="SUPFAM" id="SSF50475">
    <property type="entry name" value="FMN-binding split barrel"/>
    <property type="match status" value="1"/>
</dbReference>
<reference evidence="2" key="1">
    <citation type="submission" date="2017-02" db="EMBL/GenBank/DDBJ databases">
        <authorList>
            <person name="Tafer H."/>
            <person name="Lopandic K."/>
        </authorList>
    </citation>
    <scope>NUCLEOTIDE SEQUENCE [LARGE SCALE GENOMIC DNA]</scope>
    <source>
        <strain evidence="2">CBS 366.77</strain>
    </source>
</reference>
<evidence type="ECO:0000313" key="1">
    <source>
        <dbReference type="EMBL" id="RJE20433.1"/>
    </source>
</evidence>
<dbReference type="Gene3D" id="2.30.110.10">
    <property type="entry name" value="Electron Transport, Fmn-binding Protein, Chain A"/>
    <property type="match status" value="1"/>
</dbReference>
<dbReference type="PANTHER" id="PTHR35802:SF1">
    <property type="entry name" value="PROTEASE SYNTHASE AND SPORULATION PROTEIN PAI 2"/>
    <property type="match status" value="1"/>
</dbReference>
<gene>
    <name evidence="1" type="ORF">PHISCL_07243</name>
</gene>
<dbReference type="Pfam" id="PF04299">
    <property type="entry name" value="FMN_bind_2"/>
    <property type="match status" value="1"/>
</dbReference>
<keyword evidence="2" id="KW-1185">Reference proteome</keyword>